<feature type="domain" description="Thioredoxin-like fold" evidence="1">
    <location>
        <begin position="3"/>
        <end position="76"/>
    </location>
</feature>
<gene>
    <name evidence="2" type="ORF">CKO42_16285</name>
</gene>
<dbReference type="Proteomes" id="UP001138768">
    <property type="component" value="Unassembled WGS sequence"/>
</dbReference>
<dbReference type="InterPro" id="IPR005243">
    <property type="entry name" value="THIRX-like_proc"/>
</dbReference>
<dbReference type="NCBIfam" id="TIGR00412">
    <property type="entry name" value="redox_disulf_2"/>
    <property type="match status" value="1"/>
</dbReference>
<dbReference type="AlphaFoldDB" id="A0A9X0WAQ8"/>
<organism evidence="2 3">
    <name type="scientific">Lamprobacter modestohalophilus</name>
    <dbReference type="NCBI Taxonomy" id="1064514"/>
    <lineage>
        <taxon>Bacteria</taxon>
        <taxon>Pseudomonadati</taxon>
        <taxon>Pseudomonadota</taxon>
        <taxon>Gammaproteobacteria</taxon>
        <taxon>Chromatiales</taxon>
        <taxon>Chromatiaceae</taxon>
        <taxon>Lamprobacter</taxon>
    </lineage>
</organism>
<sequence>MKQIKVLGSGCRNCEITAKVISQAAAEAGIEIELEKVTDIAAIMGYGVMSTPGVVVDGVVVHSGGVPGPEQARGWVCGSADSNRGITLEPPLLPGRPVS</sequence>
<dbReference type="PANTHER" id="PTHR36450">
    <property type="entry name" value="THIOREDOXIN"/>
    <property type="match status" value="1"/>
</dbReference>
<dbReference type="InterPro" id="IPR036249">
    <property type="entry name" value="Thioredoxin-like_sf"/>
</dbReference>
<evidence type="ECO:0000313" key="3">
    <source>
        <dbReference type="Proteomes" id="UP001138768"/>
    </source>
</evidence>
<dbReference type="RefSeq" id="WP_242479441.1">
    <property type="nucleotide sequence ID" value="NZ_NRRY01000029.1"/>
</dbReference>
<reference evidence="2 3" key="1">
    <citation type="journal article" date="2020" name="Microorganisms">
        <title>Osmotic Adaptation and Compatible Solute Biosynthesis of Phototrophic Bacteria as Revealed from Genome Analyses.</title>
        <authorList>
            <person name="Imhoff J.F."/>
            <person name="Rahn T."/>
            <person name="Kunzel S."/>
            <person name="Keller A."/>
            <person name="Neulinger S.C."/>
        </authorList>
    </citation>
    <scope>NUCLEOTIDE SEQUENCE [LARGE SCALE GENOMIC DNA]</scope>
    <source>
        <strain evidence="2 3">DSM 25653</strain>
    </source>
</reference>
<keyword evidence="3" id="KW-1185">Reference proteome</keyword>
<evidence type="ECO:0000313" key="2">
    <source>
        <dbReference type="EMBL" id="MBK1619969.1"/>
    </source>
</evidence>
<dbReference type="PANTHER" id="PTHR36450:SF1">
    <property type="entry name" value="THIOREDOXIN"/>
    <property type="match status" value="1"/>
</dbReference>
<dbReference type="SUPFAM" id="SSF52833">
    <property type="entry name" value="Thioredoxin-like"/>
    <property type="match status" value="1"/>
</dbReference>
<dbReference type="Gene3D" id="3.40.30.10">
    <property type="entry name" value="Glutaredoxin"/>
    <property type="match status" value="1"/>
</dbReference>
<comment type="caution">
    <text evidence="2">The sequence shown here is derived from an EMBL/GenBank/DDBJ whole genome shotgun (WGS) entry which is preliminary data.</text>
</comment>
<dbReference type="InterPro" id="IPR012336">
    <property type="entry name" value="Thioredoxin-like_fold"/>
</dbReference>
<dbReference type="Pfam" id="PF13192">
    <property type="entry name" value="Thioredoxin_3"/>
    <property type="match status" value="1"/>
</dbReference>
<name>A0A9X0WAQ8_9GAMM</name>
<dbReference type="EMBL" id="NRRY01000029">
    <property type="protein sequence ID" value="MBK1619969.1"/>
    <property type="molecule type" value="Genomic_DNA"/>
</dbReference>
<protein>
    <submittedName>
        <fullName evidence="2">Thioredoxin family protein</fullName>
    </submittedName>
</protein>
<evidence type="ECO:0000259" key="1">
    <source>
        <dbReference type="Pfam" id="PF13192"/>
    </source>
</evidence>
<accession>A0A9X0WAQ8</accession>
<proteinExistence type="predicted"/>